<dbReference type="PANTHER" id="PTHR47186">
    <property type="entry name" value="LEUCINE-RICH REPEAT-CONTAINING PROTEIN 57"/>
    <property type="match status" value="1"/>
</dbReference>
<dbReference type="InterPro" id="IPR032675">
    <property type="entry name" value="LRR_dom_sf"/>
</dbReference>
<dbReference type="Gene3D" id="3.80.10.10">
    <property type="entry name" value="Ribonuclease Inhibitor"/>
    <property type="match status" value="2"/>
</dbReference>
<dbReference type="PANTHER" id="PTHR47186:SF3">
    <property type="entry name" value="OS09G0267800 PROTEIN"/>
    <property type="match status" value="1"/>
</dbReference>
<dbReference type="EMBL" id="MU089650">
    <property type="protein sequence ID" value="KAF7850080.1"/>
    <property type="molecule type" value="Genomic_DNA"/>
</dbReference>
<dbReference type="Proteomes" id="UP000806378">
    <property type="component" value="Unassembled WGS sequence"/>
</dbReference>
<evidence type="ECO:0000313" key="2">
    <source>
        <dbReference type="Proteomes" id="UP000806378"/>
    </source>
</evidence>
<keyword evidence="2" id="KW-1185">Reference proteome</keyword>
<reference evidence="1" key="1">
    <citation type="submission" date="2020-05" db="EMBL/GenBank/DDBJ databases">
        <title>WGS assembly of Corymbia citriodora subspecies variegata.</title>
        <authorList>
            <person name="Barry K."/>
            <person name="Hundley H."/>
            <person name="Shu S."/>
            <person name="Jenkins J."/>
            <person name="Grimwood J."/>
            <person name="Baten A."/>
        </authorList>
    </citation>
    <scope>NUCLEOTIDE SEQUENCE</scope>
    <source>
        <strain evidence="1">CV2-018</strain>
    </source>
</reference>
<organism evidence="1 2">
    <name type="scientific">Corymbia citriodora subsp. variegata</name>
    <dbReference type="NCBI Taxonomy" id="360336"/>
    <lineage>
        <taxon>Eukaryota</taxon>
        <taxon>Viridiplantae</taxon>
        <taxon>Streptophyta</taxon>
        <taxon>Embryophyta</taxon>
        <taxon>Tracheophyta</taxon>
        <taxon>Spermatophyta</taxon>
        <taxon>Magnoliopsida</taxon>
        <taxon>eudicotyledons</taxon>
        <taxon>Gunneridae</taxon>
        <taxon>Pentapetalae</taxon>
        <taxon>rosids</taxon>
        <taxon>malvids</taxon>
        <taxon>Myrtales</taxon>
        <taxon>Myrtaceae</taxon>
        <taxon>Myrtoideae</taxon>
        <taxon>Eucalypteae</taxon>
        <taxon>Corymbia</taxon>
    </lineage>
</organism>
<dbReference type="OrthoDB" id="2018313at2759"/>
<evidence type="ECO:0000313" key="1">
    <source>
        <dbReference type="EMBL" id="KAF7850080.1"/>
    </source>
</evidence>
<dbReference type="AlphaFoldDB" id="A0A8T0CR85"/>
<comment type="caution">
    <text evidence="1">The sequence shown here is derived from an EMBL/GenBank/DDBJ whole genome shotgun (WGS) entry which is preliminary data.</text>
</comment>
<sequence>MLILEDCTWLSEIGPLISQLKKLRSLNLRKCSLVKKLPLQPCWMQSLRELLIDETGIKEIIIDSDSLKELQKLSACGCTELGYISPIGHLTKLESLALDGTKINLDPETFEFPRNLWRLSLRNCSMVLELPPSVRELRNLKTLKMGGTPLREFPEDIVNLKKLEEIDFSGCTNLEAQDSCDISGLSSLRILRLSSSIVAGLPQNICGLSRLQTLDILECDQLRVLPELPSSLQSLRWGSRKTTVPDLSHLTDLKELLLKDVQHPVGGLLNLKTPRNFSTLTLLQELTLSYMELDLTQLPLTPSLSTVSLEHCKIPEPKFSILKYLSELKLGNCNLAEIDGLEDLERLEVLEIIDCRSITDLNGLKDLPRLRKVGGVFSAQPSLPEFTRHVDKDICGRKKPEANSSGPAIGRGITNLASKQLLKDASSKSTAAQLFNKDEKEKKKQK</sequence>
<proteinExistence type="predicted"/>
<protein>
    <submittedName>
        <fullName evidence="1">Uncharacterized protein</fullName>
    </submittedName>
</protein>
<dbReference type="SUPFAM" id="SSF52058">
    <property type="entry name" value="L domain-like"/>
    <property type="match status" value="2"/>
</dbReference>
<dbReference type="Gramene" id="rna-gnl|WGS:JABURB|Cocit.L5881.1">
    <property type="protein sequence ID" value="cds-KAF7850080.1"/>
    <property type="gene ID" value="gene-BT93_L5881"/>
</dbReference>
<name>A0A8T0CR85_CORYI</name>
<accession>A0A8T0CR85</accession>
<gene>
    <name evidence="1" type="ORF">BT93_L5881</name>
</gene>